<organism evidence="2 3">
    <name type="scientific">Somion occarium</name>
    <dbReference type="NCBI Taxonomy" id="3059160"/>
    <lineage>
        <taxon>Eukaryota</taxon>
        <taxon>Fungi</taxon>
        <taxon>Dikarya</taxon>
        <taxon>Basidiomycota</taxon>
        <taxon>Agaricomycotina</taxon>
        <taxon>Agaricomycetes</taxon>
        <taxon>Polyporales</taxon>
        <taxon>Cerrenaceae</taxon>
        <taxon>Somion</taxon>
    </lineage>
</organism>
<feature type="region of interest" description="Disordered" evidence="1">
    <location>
        <begin position="827"/>
        <end position="861"/>
    </location>
</feature>
<keyword evidence="3" id="KW-1185">Reference proteome</keyword>
<proteinExistence type="predicted"/>
<feature type="region of interest" description="Disordered" evidence="1">
    <location>
        <begin position="688"/>
        <end position="743"/>
    </location>
</feature>
<evidence type="ECO:0000256" key="1">
    <source>
        <dbReference type="SAM" id="MobiDB-lite"/>
    </source>
</evidence>
<gene>
    <name evidence="2" type="ORF">GFSPODELE1_LOCUS9157</name>
</gene>
<evidence type="ECO:0000313" key="3">
    <source>
        <dbReference type="Proteomes" id="UP001497453"/>
    </source>
</evidence>
<feature type="compositionally biased region" description="Polar residues" evidence="1">
    <location>
        <begin position="698"/>
        <end position="714"/>
    </location>
</feature>
<reference evidence="3" key="1">
    <citation type="submission" date="2024-04" db="EMBL/GenBank/DDBJ databases">
        <authorList>
            <person name="Shaw F."/>
            <person name="Minotto A."/>
        </authorList>
    </citation>
    <scope>NUCLEOTIDE SEQUENCE [LARGE SCALE GENOMIC DNA]</scope>
</reference>
<evidence type="ECO:0000313" key="2">
    <source>
        <dbReference type="EMBL" id="CAL1713116.1"/>
    </source>
</evidence>
<sequence length="861" mass="98920">MDRLCDEILQIILNELDDPTNFSVVSKPIYAFTQDPYVRASYFLSRYGKIQALYWALGRGKLINNRVIDILLSSGAHLSRYLVQCVIQHYYRSLVHFIKSPWARSLSFTVVNHLLSIAGERFGNIPVGKGDDDGQKFNNLLKESRLSPEQRTLKWETLRDIMEKYKFIPFCNKDPMMSQFPLVLAIEPRLLPYARANGFNMDRKYRNFVFRKMFEKAAGIVDNRTSDIVNNVRQLSELDSQMFLTRTVAAEICMEAKSNEAAYNALKILDKTGVLRFELSLVVQDLIKLFINTRSVAHLTTHAVLRQLFLDYPAKDPVVRVVLLLQIFLSERPTQVINSNGRIVFADAYIRSCKEKTEALGLNPVTRDDLFGVLINRFAPERFDGVLEYARRVMEMSRSDLEDLVQEVAFKCLQIGCKGRMLEKMMTNYSFLVDSIREHVMKHYMLRVDDLPASENERFCNLYEAPLCRDFVMPRHTPPVFEHLLALQQQQQSGHREALVRHEDVEMQDVEEAAPTPDDELEDTDYIGQDTLSTMIRKDETRGRRRFYDYHMNTTDTAGKLTYPLDYMPMGKLIRNTFGVRSGVAAVYMLHAVANGNPMSVQAHVSFGESISLNARIPVTLKQFKILARLGRAPTSALFDDIEAGAEFFFSEEDYLTPEELSGTPRKVRKRRYSRIRVKIVTEYSVKTEDTPGPSCLATPSRSSSAGIGASPQSPRGLKRPRRSTASAAKSYAVPDSDDEDIADADDTLLRQTNAHSKMRKEESNMQKWIKHLSVLLKEEQRKYNEKKKRAQAAIPPGTKVRFARNEFLRSLSYQLLRLRKTDLERRQQLYGPDVANENYSSGEEDEYQERTRTKRRRVAA</sequence>
<dbReference type="Proteomes" id="UP001497453">
    <property type="component" value="Chromosome 7"/>
</dbReference>
<accession>A0ABP1DZ61</accession>
<name>A0ABP1DZ61_9APHY</name>
<dbReference type="EMBL" id="OZ037950">
    <property type="protein sequence ID" value="CAL1713116.1"/>
    <property type="molecule type" value="Genomic_DNA"/>
</dbReference>
<protein>
    <submittedName>
        <fullName evidence="2">Uncharacterized protein</fullName>
    </submittedName>
</protein>